<comment type="caution">
    <text evidence="2">The sequence shown here is derived from an EMBL/GenBank/DDBJ whole genome shotgun (WGS) entry which is preliminary data.</text>
</comment>
<dbReference type="Proteomes" id="UP000319731">
    <property type="component" value="Unassembled WGS sequence"/>
</dbReference>
<dbReference type="InterPro" id="IPR002761">
    <property type="entry name" value="Diphthami_syn_dom"/>
</dbReference>
<feature type="domain" description="Diphthamide synthase" evidence="1">
    <location>
        <begin position="9"/>
        <end position="187"/>
    </location>
</feature>
<dbReference type="GeneID" id="42003270"/>
<keyword evidence="3" id="KW-1185">Reference proteome</keyword>
<evidence type="ECO:0000313" key="2">
    <source>
        <dbReference type="EMBL" id="TPX35554.1"/>
    </source>
</evidence>
<evidence type="ECO:0000313" key="3">
    <source>
        <dbReference type="Proteomes" id="UP000319731"/>
    </source>
</evidence>
<organism evidence="2 3">
    <name type="scientific">Synchytrium microbalum</name>
    <dbReference type="NCBI Taxonomy" id="1806994"/>
    <lineage>
        <taxon>Eukaryota</taxon>
        <taxon>Fungi</taxon>
        <taxon>Fungi incertae sedis</taxon>
        <taxon>Chytridiomycota</taxon>
        <taxon>Chytridiomycota incertae sedis</taxon>
        <taxon>Chytridiomycetes</taxon>
        <taxon>Synchytriales</taxon>
        <taxon>Synchytriaceae</taxon>
        <taxon>Synchytrium</taxon>
    </lineage>
</organism>
<dbReference type="EMBL" id="QEAO01000008">
    <property type="protein sequence ID" value="TPX35554.1"/>
    <property type="molecule type" value="Genomic_DNA"/>
</dbReference>
<name>A0A507CC85_9FUNG</name>
<reference evidence="2 3" key="1">
    <citation type="journal article" date="2019" name="Sci. Rep.">
        <title>Comparative genomics of chytrid fungi reveal insights into the obligate biotrophic and pathogenic lifestyle of Synchytrium endobioticum.</title>
        <authorList>
            <person name="van de Vossenberg B.T.L.H."/>
            <person name="Warris S."/>
            <person name="Nguyen H.D.T."/>
            <person name="van Gent-Pelzer M.P.E."/>
            <person name="Joly D.L."/>
            <person name="van de Geest H.C."/>
            <person name="Bonants P.J.M."/>
            <person name="Smith D.S."/>
            <person name="Levesque C.A."/>
            <person name="van der Lee T.A.J."/>
        </authorList>
    </citation>
    <scope>NUCLEOTIDE SEQUENCE [LARGE SCALE GENOMIC DNA]</scope>
    <source>
        <strain evidence="2 3">JEL517</strain>
    </source>
</reference>
<gene>
    <name evidence="2" type="ORF">SmJEL517_g02045</name>
</gene>
<dbReference type="SUPFAM" id="SSF52402">
    <property type="entry name" value="Adenine nucleotide alpha hydrolases-like"/>
    <property type="match status" value="1"/>
</dbReference>
<dbReference type="RefSeq" id="XP_031026027.1">
    <property type="nucleotide sequence ID" value="XM_031167973.1"/>
</dbReference>
<dbReference type="OrthoDB" id="686384at2759"/>
<protein>
    <recommendedName>
        <fullName evidence="1">Diphthamide synthase domain-containing protein</fullName>
    </recommendedName>
</protein>
<proteinExistence type="predicted"/>
<dbReference type="AlphaFoldDB" id="A0A507CC85"/>
<sequence>MLVTFHGDAPFLAHPRDLIILQAKALEIEHRFIHIKAPFMESYRTSIMNLSSEGIQGIFTGDILDVCSSFLDRVVEGTPVELLRPLYFLPRKEVIDLLLPFQFDIVITCCSLTQMSLEYGMELAGKRLNKEFFDKLVKDEKLDSCGENGEYHSMVLDAPLFKKRIEVKEVGPRVSDGGKFIFYDMKDYRLVEKN</sequence>
<dbReference type="STRING" id="1806994.A0A507CC85"/>
<dbReference type="Gene3D" id="3.90.1490.10">
    <property type="entry name" value="putative n-type atp pyrophosphatase, domain 2"/>
    <property type="match status" value="1"/>
</dbReference>
<dbReference type="Pfam" id="PF01902">
    <property type="entry name" value="Diphthami_syn_2"/>
    <property type="match status" value="1"/>
</dbReference>
<evidence type="ECO:0000259" key="1">
    <source>
        <dbReference type="Pfam" id="PF01902"/>
    </source>
</evidence>
<accession>A0A507CC85</accession>